<dbReference type="AlphaFoldDB" id="A0A1M5UT72"/>
<keyword evidence="3" id="KW-1185">Reference proteome</keyword>
<dbReference type="Proteomes" id="UP000184221">
    <property type="component" value="Unassembled WGS sequence"/>
</dbReference>
<organism evidence="2 3">
    <name type="scientific">Marivita hallyeonensis</name>
    <dbReference type="NCBI Taxonomy" id="996342"/>
    <lineage>
        <taxon>Bacteria</taxon>
        <taxon>Pseudomonadati</taxon>
        <taxon>Pseudomonadota</taxon>
        <taxon>Alphaproteobacteria</taxon>
        <taxon>Rhodobacterales</taxon>
        <taxon>Roseobacteraceae</taxon>
        <taxon>Marivita</taxon>
    </lineage>
</organism>
<evidence type="ECO:0000313" key="3">
    <source>
        <dbReference type="Proteomes" id="UP000184221"/>
    </source>
</evidence>
<dbReference type="InterPro" id="IPR046171">
    <property type="entry name" value="DUF6173"/>
</dbReference>
<feature type="region of interest" description="Disordered" evidence="1">
    <location>
        <begin position="1"/>
        <end position="20"/>
    </location>
</feature>
<dbReference type="STRING" id="996342.SAMN05443551_2784"/>
<name>A0A1M5UT72_9RHOB</name>
<dbReference type="RefSeq" id="WP_072778301.1">
    <property type="nucleotide sequence ID" value="NZ_FQXC01000003.1"/>
</dbReference>
<dbReference type="EMBL" id="FQXC01000003">
    <property type="protein sequence ID" value="SHH66018.1"/>
    <property type="molecule type" value="Genomic_DNA"/>
</dbReference>
<proteinExistence type="predicted"/>
<reference evidence="2 3" key="1">
    <citation type="submission" date="2016-11" db="EMBL/GenBank/DDBJ databases">
        <authorList>
            <person name="Jaros S."/>
            <person name="Januszkiewicz K."/>
            <person name="Wedrychowicz H."/>
        </authorList>
    </citation>
    <scope>NUCLEOTIDE SEQUENCE [LARGE SCALE GENOMIC DNA]</scope>
    <source>
        <strain evidence="2 3">DSM 29431</strain>
    </source>
</reference>
<protein>
    <submittedName>
        <fullName evidence="2">Uncharacterized protein</fullName>
    </submittedName>
</protein>
<accession>A0A1M5UT72</accession>
<gene>
    <name evidence="2" type="ORF">SAMN05443551_2784</name>
</gene>
<evidence type="ECO:0000256" key="1">
    <source>
        <dbReference type="SAM" id="MobiDB-lite"/>
    </source>
</evidence>
<dbReference type="OrthoDB" id="7202559at2"/>
<dbReference type="Pfam" id="PF19670">
    <property type="entry name" value="DUF6173"/>
    <property type="match status" value="1"/>
</dbReference>
<sequence length="152" mass="17069">MNDSIQTTAEAAENEVLPRQVEAHAKGCGENGERQLPESVTRRPIKQKSAAEWAYERLILYIQNFEEQLDNEHEVAMGFAGNETGVLRIEGLGFFDPDIVTFYGTDEMGGRMQLIQHVSQLNVALRALPVPREDVEPRRIGFELAAELEQAD</sequence>
<evidence type="ECO:0000313" key="2">
    <source>
        <dbReference type="EMBL" id="SHH66018.1"/>
    </source>
</evidence>